<feature type="compositionally biased region" description="Polar residues" evidence="1">
    <location>
        <begin position="770"/>
        <end position="792"/>
    </location>
</feature>
<dbReference type="Proteomes" id="UP000018735">
    <property type="component" value="Chromosome"/>
</dbReference>
<name>A0A0F6CK72_MYCGL</name>
<feature type="compositionally biased region" description="Polar residues" evidence="1">
    <location>
        <begin position="799"/>
        <end position="813"/>
    </location>
</feature>
<keyword evidence="2" id="KW-0812">Transmembrane</keyword>
<proteinExistence type="predicted"/>
<evidence type="ECO:0000256" key="1">
    <source>
        <dbReference type="SAM" id="MobiDB-lite"/>
    </source>
</evidence>
<reference evidence="4 5" key="1">
    <citation type="journal article" date="2011" name="PLoS ONE">
        <title>Core proteome of the minimal cell: comparative proteomics of three mollicute species.</title>
        <authorList>
            <person name="Fisunov G.Y."/>
            <person name="Alexeev D.G."/>
            <person name="Bazaleev N.A."/>
            <person name="Ladygina V.G."/>
            <person name="Galyamina M.A."/>
            <person name="Kondratov I.G."/>
            <person name="Zhukova N.A."/>
            <person name="Serebryakova M.V."/>
            <person name="Demina I.A."/>
            <person name="Govorun V.M."/>
        </authorList>
    </citation>
    <scope>NUCLEOTIDE SEQUENCE [LARGE SCALE GENOMIC DNA]</scope>
    <source>
        <strain evidence="4 5">S6</strain>
    </source>
</reference>
<evidence type="ECO:0000313" key="5">
    <source>
        <dbReference type="Proteomes" id="UP000018735"/>
    </source>
</evidence>
<dbReference type="InterPro" id="IPR045839">
    <property type="entry name" value="MGP3_C"/>
</dbReference>
<organism evidence="4 5">
    <name type="scientific">Mycoplasmoides gallisepticum S6</name>
    <dbReference type="NCBI Taxonomy" id="1006581"/>
    <lineage>
        <taxon>Bacteria</taxon>
        <taxon>Bacillati</taxon>
        <taxon>Mycoplasmatota</taxon>
        <taxon>Mycoplasmoidales</taxon>
        <taxon>Mycoplasmoidaceae</taxon>
        <taxon>Mycoplasmoides</taxon>
    </lineage>
</organism>
<dbReference type="HOGENOM" id="CLU_335813_0_0_14"/>
<dbReference type="EMBL" id="CP006916">
    <property type="protein sequence ID" value="AHB99494.1"/>
    <property type="molecule type" value="Genomic_DNA"/>
</dbReference>
<dbReference type="KEGG" id="mgz:GCW_01060"/>
<dbReference type="RefSeq" id="WP_011883941.1">
    <property type="nucleotide sequence ID" value="NC_023030.2"/>
</dbReference>
<evidence type="ECO:0000259" key="3">
    <source>
        <dbReference type="Pfam" id="PF19342"/>
    </source>
</evidence>
<sequence>MIKKQLRQVQINSLVKIVISLILSLFLFLGFTQTFNHSSRSDKLVNQAQLVADNNQDYQQLKTERNHYVTNSNNDYFVLTKTGVVKLDVFGNVYYNYSFATNFINYQTVDFVADSLRADYYYLLIKNPIVSINGNDLNSLSVSSPAYVLQLKDENNTLNVLKTFQLSSYRFSRDIATLYNRIGFESSSSSSNLSGLLDKPTNSTLLNNISAYYDHAISKLVFINNRLGVFGSNNQLSLWFYLFNINQTNDFSTNNDLNLVIIFPQLYGTTNLNWALNNISNVNQATTAQFVINNIRLYTPAYFVIGANVVKQNLVNPNGLLNAQQTAIYSLHLGLVPAPISEIANNNQFGYKISANYYNSDNLNYSNLFVSGVISQTKVAQITNNLNLFNEFFSASHTTRLNLSKINSKTQNAYHYSVQEDRSSQTNNSYPNLIGILIIKDEMMGFLYSADSYNLLLQINYHLISDDISMAGFDLLTTVVLKDGKWYLSFFDPRQSISWINQISPTISQLNNGTLAINYTKLYQANQQGSIFLTLILGEQAFYTLVTQNNRVDLNLVFYDQKTQSFSDATFFNNGVPSFDNIPNSNGSKLWGMISFKPSSYLVNQDLNTTSAMRLSNNNLLLNNLYDYTPGEIDWKPRVQAIALNDSTLRLSIQFPYFDGNYYSPNQKLVNLAFPTIIYDNLNAYPVYVVPTIVVSAIVVFILVVAFIFLIVLQILKTKKVSLDLFRNANRKVDKLNDSVNIIYEKIETKLYSPQSEPKKLVNNQTRQINPPFNNQTVQINPTNRFNPNQQPRRYYPQHPNQTRTYPYQQTTFIPPHQRPGFNQPRKVNPRPQANNEPTTQFGFYDRTKQPNQ</sequence>
<accession>A0A0F6CK72</accession>
<feature type="domain" description="Mgp-operon protein 3 C-terminal" evidence="3">
    <location>
        <begin position="572"/>
        <end position="684"/>
    </location>
</feature>
<evidence type="ECO:0000313" key="4">
    <source>
        <dbReference type="EMBL" id="AHB99494.1"/>
    </source>
</evidence>
<keyword evidence="2" id="KW-1133">Transmembrane helix</keyword>
<dbReference type="Pfam" id="PF19342">
    <property type="entry name" value="MGP3_C"/>
    <property type="match status" value="1"/>
</dbReference>
<keyword evidence="2" id="KW-0472">Membrane</keyword>
<evidence type="ECO:0000256" key="2">
    <source>
        <dbReference type="SAM" id="Phobius"/>
    </source>
</evidence>
<gene>
    <name evidence="4" type="primary">crmC</name>
    <name evidence="4" type="ORF">GCW_01060</name>
</gene>
<dbReference type="AlphaFoldDB" id="A0A0F6CK72"/>
<protein>
    <submittedName>
        <fullName evidence="4">Cytadherence protein C</fullName>
    </submittedName>
</protein>
<feature type="transmembrane region" description="Helical" evidence="2">
    <location>
        <begin position="12"/>
        <end position="31"/>
    </location>
</feature>
<feature type="transmembrane region" description="Helical" evidence="2">
    <location>
        <begin position="688"/>
        <end position="713"/>
    </location>
</feature>
<feature type="region of interest" description="Disordered" evidence="1">
    <location>
        <begin position="770"/>
        <end position="853"/>
    </location>
</feature>
<feature type="compositionally biased region" description="Polar residues" evidence="1">
    <location>
        <begin position="832"/>
        <end position="842"/>
    </location>
</feature>